<organism evidence="3">
    <name type="scientific">Zea mays</name>
    <name type="common">Maize</name>
    <dbReference type="NCBI Taxonomy" id="4577"/>
    <lineage>
        <taxon>Eukaryota</taxon>
        <taxon>Viridiplantae</taxon>
        <taxon>Streptophyta</taxon>
        <taxon>Embryophyta</taxon>
        <taxon>Tracheophyta</taxon>
        <taxon>Spermatophyta</taxon>
        <taxon>Magnoliopsida</taxon>
        <taxon>Liliopsida</taxon>
        <taxon>Poales</taxon>
        <taxon>Poaceae</taxon>
        <taxon>PACMAD clade</taxon>
        <taxon>Panicoideae</taxon>
        <taxon>Andropogonodae</taxon>
        <taxon>Andropogoneae</taxon>
        <taxon>Tripsacinae</taxon>
        <taxon>Zea</taxon>
    </lineage>
</organism>
<feature type="domain" description="DM2" evidence="1">
    <location>
        <begin position="194"/>
        <end position="230"/>
    </location>
</feature>
<dbReference type="InterPro" id="IPR036961">
    <property type="entry name" value="Kinesin_motor_dom_sf"/>
</dbReference>
<dbReference type="Pfam" id="PF16796">
    <property type="entry name" value="Microtub_bd"/>
    <property type="match status" value="1"/>
</dbReference>
<dbReference type="InterPro" id="IPR027640">
    <property type="entry name" value="Kinesin-like_fam"/>
</dbReference>
<dbReference type="GO" id="GO:0003777">
    <property type="term" value="F:microtubule motor activity"/>
    <property type="evidence" value="ECO:0007669"/>
    <property type="project" value="InterPro"/>
</dbReference>
<dbReference type="Gene3D" id="3.40.850.10">
    <property type="entry name" value="Kinesin motor domain"/>
    <property type="match status" value="1"/>
</dbReference>
<dbReference type="GO" id="GO:0005524">
    <property type="term" value="F:ATP binding"/>
    <property type="evidence" value="ECO:0007669"/>
    <property type="project" value="InterPro"/>
</dbReference>
<dbReference type="InterPro" id="IPR027417">
    <property type="entry name" value="P-loop_NTPase"/>
</dbReference>
<dbReference type="AlphaFoldDB" id="A0A1D6K7V4"/>
<evidence type="ECO:0000259" key="2">
    <source>
        <dbReference type="Pfam" id="PF16796"/>
    </source>
</evidence>
<dbReference type="GO" id="GO:0008017">
    <property type="term" value="F:microtubule binding"/>
    <property type="evidence" value="ECO:0007669"/>
    <property type="project" value="InterPro"/>
</dbReference>
<dbReference type="GO" id="GO:0005874">
    <property type="term" value="C:microtubule"/>
    <property type="evidence" value="ECO:0007669"/>
    <property type="project" value="UniProtKB-KW"/>
</dbReference>
<dbReference type="PANTHER" id="PTHR47972">
    <property type="entry name" value="KINESIN-LIKE PROTEIN KLP-3"/>
    <property type="match status" value="1"/>
</dbReference>
<reference evidence="3" key="1">
    <citation type="submission" date="2015-12" db="EMBL/GenBank/DDBJ databases">
        <title>Update maize B73 reference genome by single molecule sequencing technologies.</title>
        <authorList>
            <consortium name="Maize Genome Sequencing Project"/>
            <person name="Ware D."/>
        </authorList>
    </citation>
    <scope>NUCLEOTIDE SEQUENCE [LARGE SCALE GENOMIC DNA]</scope>
    <source>
        <tissue evidence="3">Seedling</tissue>
    </source>
</reference>
<evidence type="ECO:0000313" key="3">
    <source>
        <dbReference type="EMBL" id="ONL99630.1"/>
    </source>
</evidence>
<sequence length="249" mass="27849">MLATAPAHHIAYHPTSGSASSLSSASFRYRDDDTAGGLTLCCTKAPKAMKQKRQMLSLEAHDCANAIPDLSNMIKAVQGQDLKLKCYEEMDKRKKLYNIIQETKGNYQGFFCRCRPLSKDEVSSGQNANGGTTKKTFKFDRVFTTKDDQGIGKTFTMEVNESNRGVNYRTLEELFNIAEERKRSVTYDLSVSVLENQAKKTDINCDATLKSLFGGRDKVGMLEISKLLSPDFPKISKLLWSMEPGMALW</sequence>
<dbReference type="InterPro" id="IPR031852">
    <property type="entry name" value="Vik1/Cik1_MT-bd"/>
</dbReference>
<dbReference type="STRING" id="4577.A0A1D6K7V4"/>
<dbReference type="InParanoid" id="A0A1D6K7V4"/>
<dbReference type="InterPro" id="IPR036885">
    <property type="entry name" value="SWIB_MDM2_dom_sf"/>
</dbReference>
<protein>
    <submittedName>
        <fullName evidence="3">Uncharacterized protein</fullName>
    </submittedName>
</protein>
<dbReference type="SUPFAM" id="SSF47592">
    <property type="entry name" value="SWIB/MDM2 domain"/>
    <property type="match status" value="1"/>
</dbReference>
<accession>A0A1D6K7V4</accession>
<dbReference type="InterPro" id="IPR003121">
    <property type="entry name" value="SWIB_MDM2_domain"/>
</dbReference>
<dbReference type="SUPFAM" id="SSF52540">
    <property type="entry name" value="P-loop containing nucleoside triphosphate hydrolases"/>
    <property type="match status" value="1"/>
</dbReference>
<dbReference type="PANTHER" id="PTHR47972:SF18">
    <property type="entry name" value="KINESIN-LIKE PROTEIN KIN-14R"/>
    <property type="match status" value="1"/>
</dbReference>
<gene>
    <name evidence="3" type="ORF">ZEAMMB73_Zm00001d029804</name>
</gene>
<dbReference type="Pfam" id="PF02201">
    <property type="entry name" value="SWIB"/>
    <property type="match status" value="1"/>
</dbReference>
<dbReference type="GO" id="GO:0007018">
    <property type="term" value="P:microtubule-based movement"/>
    <property type="evidence" value="ECO:0007669"/>
    <property type="project" value="InterPro"/>
</dbReference>
<proteinExistence type="predicted"/>
<feature type="domain" description="Spindle pole body-associated protein Vik1/Cik1 microtubule binding" evidence="2">
    <location>
        <begin position="88"/>
        <end position="148"/>
    </location>
</feature>
<evidence type="ECO:0000259" key="1">
    <source>
        <dbReference type="Pfam" id="PF02201"/>
    </source>
</evidence>
<dbReference type="EMBL" id="CM007647">
    <property type="protein sequence ID" value="ONL99630.1"/>
    <property type="molecule type" value="Genomic_DNA"/>
</dbReference>
<name>A0A1D6K7V4_MAIZE</name>
<dbReference type="ExpressionAtlas" id="A0A1D6K7V4">
    <property type="expression patterns" value="baseline"/>
</dbReference>